<evidence type="ECO:0000313" key="1">
    <source>
        <dbReference type="EMBL" id="EMM99504.1"/>
    </source>
</evidence>
<dbReference type="Proteomes" id="UP000012099">
    <property type="component" value="Unassembled WGS sequence"/>
</dbReference>
<evidence type="ECO:0000313" key="2">
    <source>
        <dbReference type="Proteomes" id="UP000012099"/>
    </source>
</evidence>
<comment type="caution">
    <text evidence="1">The sequence shown here is derived from an EMBL/GenBank/DDBJ whole genome shotgun (WGS) entry which is preliminary data.</text>
</comment>
<keyword evidence="2" id="KW-1185">Reference proteome</keyword>
<proteinExistence type="predicted"/>
<dbReference type="EMBL" id="AHMH02000114">
    <property type="protein sequence ID" value="EMM99504.1"/>
    <property type="molecule type" value="Genomic_DNA"/>
</dbReference>
<accession>A0ABN0IY32</accession>
<dbReference type="RefSeq" id="WP_004431980.1">
    <property type="nucleotide sequence ID" value="NZ_AHMH02000114.1"/>
</dbReference>
<protein>
    <submittedName>
        <fullName evidence="1">Uncharacterized protein</fullName>
    </submittedName>
</protein>
<gene>
    <name evidence="1" type="ORF">LEP1GSC035_1258</name>
</gene>
<organism evidence="1 2">
    <name type="scientific">Leptospira noguchii str. 2007001578</name>
    <dbReference type="NCBI Taxonomy" id="1049974"/>
    <lineage>
        <taxon>Bacteria</taxon>
        <taxon>Pseudomonadati</taxon>
        <taxon>Spirochaetota</taxon>
        <taxon>Spirochaetia</taxon>
        <taxon>Leptospirales</taxon>
        <taxon>Leptospiraceae</taxon>
        <taxon>Leptospira</taxon>
    </lineage>
</organism>
<reference evidence="1 2" key="1">
    <citation type="submission" date="2013-01" db="EMBL/GenBank/DDBJ databases">
        <authorList>
            <person name="Harkins D.M."/>
            <person name="Durkin A.S."/>
            <person name="Brinkac L.M."/>
            <person name="Haft D.H."/>
            <person name="Selengut J.D."/>
            <person name="Sanka R."/>
            <person name="DePew J."/>
            <person name="Purushe J."/>
            <person name="Whelen A.C."/>
            <person name="Vinetz J.M."/>
            <person name="Sutton G.G."/>
            <person name="Nierman W.C."/>
            <person name="Fouts D.E."/>
        </authorList>
    </citation>
    <scope>NUCLEOTIDE SEQUENCE [LARGE SCALE GENOMIC DNA]</scope>
    <source>
        <strain evidence="1 2">2007001578</strain>
    </source>
</reference>
<sequence>MKLFSKQIQLFLWILFLFFLSTNKIWSHDITLTDYFREEETSSYPFYLNFKLNQDFSALVRFPTKTHGKYQIVLGANTEFPTNFISLFKISLNGEGHKELPFQISKPTKRGRIFSIIDFTIKEGDAYRNDYVDLHIRIIEKKVNALNSKNKTLFNQNFLELGFRKKD</sequence>
<name>A0ABN0IY32_9LEPT</name>